<dbReference type="RefSeq" id="WP_247242026.1">
    <property type="nucleotide sequence ID" value="NZ_JALJRA010000001.1"/>
</dbReference>
<gene>
    <name evidence="3" type="ORF">ABID21_000059</name>
</gene>
<sequence>MFRKVIVIRLLPWASRTDVPRQAGAPVPGRAEIATGDLQGNLDFSIVFLVITLTIQVTDMLRLSQILFCALTFIGFQLAIATGLRVGGWTGFWMAAVSIFLLALLVMDEMAGVDAKKMMVSQPQEERRKRERERERERR</sequence>
<keyword evidence="2" id="KW-0812">Transmembrane</keyword>
<organism evidence="3 4">
    <name type="scientific">Pseudorhizobium tarimense</name>
    <dbReference type="NCBI Taxonomy" id="1079109"/>
    <lineage>
        <taxon>Bacteria</taxon>
        <taxon>Pseudomonadati</taxon>
        <taxon>Pseudomonadota</taxon>
        <taxon>Alphaproteobacteria</taxon>
        <taxon>Hyphomicrobiales</taxon>
        <taxon>Rhizobiaceae</taxon>
        <taxon>Rhizobium/Agrobacterium group</taxon>
        <taxon>Pseudorhizobium</taxon>
    </lineage>
</organism>
<comment type="caution">
    <text evidence="3">The sequence shown here is derived from an EMBL/GenBank/DDBJ whole genome shotgun (WGS) entry which is preliminary data.</text>
</comment>
<evidence type="ECO:0000256" key="1">
    <source>
        <dbReference type="SAM" id="MobiDB-lite"/>
    </source>
</evidence>
<keyword evidence="4" id="KW-1185">Reference proteome</keyword>
<evidence type="ECO:0000313" key="3">
    <source>
        <dbReference type="EMBL" id="MET3583967.1"/>
    </source>
</evidence>
<protein>
    <submittedName>
        <fullName evidence="3">Uncharacterized protein</fullName>
    </submittedName>
</protein>
<proteinExistence type="predicted"/>
<keyword evidence="2" id="KW-0472">Membrane</keyword>
<reference evidence="3 4" key="1">
    <citation type="submission" date="2024-06" db="EMBL/GenBank/DDBJ databases">
        <title>Genomic Encyclopedia of Type Strains, Phase IV (KMG-IV): sequencing the most valuable type-strain genomes for metagenomic binning, comparative biology and taxonomic classification.</title>
        <authorList>
            <person name="Goeker M."/>
        </authorList>
    </citation>
    <scope>NUCLEOTIDE SEQUENCE [LARGE SCALE GENOMIC DNA]</scope>
    <source>
        <strain evidence="3 4">DSM 105042</strain>
    </source>
</reference>
<feature type="transmembrane region" description="Helical" evidence="2">
    <location>
        <begin position="90"/>
        <end position="107"/>
    </location>
</feature>
<evidence type="ECO:0000256" key="2">
    <source>
        <dbReference type="SAM" id="Phobius"/>
    </source>
</evidence>
<accession>A0ABV2H0M1</accession>
<feature type="transmembrane region" description="Helical" evidence="2">
    <location>
        <begin position="66"/>
        <end position="84"/>
    </location>
</feature>
<evidence type="ECO:0000313" key="4">
    <source>
        <dbReference type="Proteomes" id="UP001549031"/>
    </source>
</evidence>
<feature type="region of interest" description="Disordered" evidence="1">
    <location>
        <begin position="118"/>
        <end position="139"/>
    </location>
</feature>
<feature type="compositionally biased region" description="Basic and acidic residues" evidence="1">
    <location>
        <begin position="124"/>
        <end position="139"/>
    </location>
</feature>
<keyword evidence="2" id="KW-1133">Transmembrane helix</keyword>
<name>A0ABV2H0M1_9HYPH</name>
<dbReference type="EMBL" id="JBEPLJ010000001">
    <property type="protein sequence ID" value="MET3583967.1"/>
    <property type="molecule type" value="Genomic_DNA"/>
</dbReference>
<dbReference type="Proteomes" id="UP001549031">
    <property type="component" value="Unassembled WGS sequence"/>
</dbReference>